<dbReference type="Gene3D" id="3.10.20.770">
    <property type="match status" value="1"/>
</dbReference>
<keyword evidence="2" id="KW-0547">Nucleotide-binding</keyword>
<dbReference type="PROSITE" id="PS51547">
    <property type="entry name" value="C2_PI3K"/>
    <property type="match status" value="1"/>
</dbReference>
<dbReference type="SMART" id="SM00144">
    <property type="entry name" value="PI3K_rbd"/>
    <property type="match status" value="1"/>
</dbReference>
<dbReference type="InterPro" id="IPR042236">
    <property type="entry name" value="PI3K_accessory_sf"/>
</dbReference>
<keyword evidence="1" id="KW-0808">Transferase</keyword>
<dbReference type="PROSITE" id="PS50290">
    <property type="entry name" value="PI3_4_KINASE_3"/>
    <property type="match status" value="1"/>
</dbReference>
<dbReference type="PROSITE" id="PS00916">
    <property type="entry name" value="PI3_4_KINASE_2"/>
    <property type="match status" value="1"/>
</dbReference>
<keyword evidence="11" id="KW-1185">Reference proteome</keyword>
<reference evidence="12" key="1">
    <citation type="submission" date="2025-08" db="UniProtKB">
        <authorList>
            <consortium name="RefSeq"/>
        </authorList>
    </citation>
    <scope>IDENTIFICATION</scope>
    <source>
        <tissue evidence="12">Whole larvae</tissue>
    </source>
</reference>
<dbReference type="SMART" id="SM00143">
    <property type="entry name" value="PI3K_p85B"/>
    <property type="match status" value="1"/>
</dbReference>
<feature type="domain" description="PI3K-RBD" evidence="9">
    <location>
        <begin position="188"/>
        <end position="278"/>
    </location>
</feature>
<dbReference type="SUPFAM" id="SSF48371">
    <property type="entry name" value="ARM repeat"/>
    <property type="match status" value="1"/>
</dbReference>
<dbReference type="Pfam" id="PF00792">
    <property type="entry name" value="PI3K_C2"/>
    <property type="match status" value="1"/>
</dbReference>
<feature type="domain" description="C2 PI3K-type" evidence="10">
    <location>
        <begin position="318"/>
        <end position="495"/>
    </location>
</feature>
<gene>
    <name evidence="12" type="primary">LOC113519518</name>
</gene>
<sequence>MVPAPSCPSTWDYWTTSPSDYVELTCLLPNTIYIPLRVSWDATLQDVKEELWEKAAHYPLFGVMHEMSGYVFQFVNSLAVLEEVDDENKRLRDIKPVCGVLMIIKRSVKPGEYLLNTQISHLIGKGLNEFDSLRSNEVNDFRTQMHNLAEESLLRRMKSDWQEKLRYHYPPRLADQPIPTTLKNQLNRNSFMLVTRFANSEFSSSLCVPFTQTPQQHIEIILRKQAKSLNIRGEHPHNYVLKVCGREEYLFGDYPLIQFKYVQEMLSRDSVPQVMTVSVDKLRFLNADPQQYYIREQRRQTADSNTMKRRKNELSWDIDKLYSCMVLSVGGLNVDPNRVVEVICQAGVFHGGKPLCEAQKTRAAAVSSEGVAQWQQELKFPLKVYNIPRMARLCFGIYEIEINKTKNKKKGKDSGKDSINRLAWANTMIFDYKDQLRTDKVSFFMSTHVADETQGDDQLLHPLGTVFSNSNTDSCSAVLHVQFSNYDCQYPIVFPKQEMVKAYAERIENGSPEVMSRLKRDFEKLRATAEKDPMYEMHEQDKKNIWALRNDFRSLAPWLLPRLLCCVEWGERAEAAAVARLLDDWPISLPVESALELLDYAYADATVRSFAVRCLQKISDEDLLLYLLQLVQALKHEPYLMCDLSVFLLQRAFKNMIIGHYLFWHLRSEMHMPSVSVRFGLLLEAYCRGCQDHISILLRQIACLDKLKWVSQNVRKKKEISKARAALQQNLQQTHCIETLCDFVSPLNPSYRCKRIQPEKCRVMDSKMRPLMVDFENSDPFGSDIRIILKIGDDLRQDMFTLQMLRIMDRLWKSHGYDFRLSPYNCISMENEVGMIEVVEDAETVANIQKQPAMFQAASTMYKGTLLQWLKKQTEDECGRPNEAAFNKAVDEFTMSCAGYCVATYVLGIADRHPDNIMVKKSGQLFHIDFGHFLGHFKQKYGFKRERVPFVLTHDFIHVINKGQRGSGDNEPIDFKIFKEHCDTAFRILRKHGHLILSLFSMMISTGLRELSSEKDLQYLRETLVMDLSEEKAMEHFRSKFSEAMKNSWTTSLNWAFHNIDKNN</sequence>
<feature type="domain" description="PI3K-ABD" evidence="7">
    <location>
        <begin position="18"/>
        <end position="107"/>
    </location>
</feature>
<dbReference type="InterPro" id="IPR036940">
    <property type="entry name" value="PI3/4_kinase_cat_sf"/>
</dbReference>
<protein>
    <submittedName>
        <fullName evidence="12">Phosphatidylinositol 4,5-bisphosphate 3-kinase catalytic subunit delta isoform</fullName>
    </submittedName>
</protein>
<dbReference type="SMART" id="SM00146">
    <property type="entry name" value="PI3Kc"/>
    <property type="match status" value="1"/>
</dbReference>
<dbReference type="PANTHER" id="PTHR10048">
    <property type="entry name" value="PHOSPHATIDYLINOSITOL KINASE"/>
    <property type="match status" value="1"/>
</dbReference>
<dbReference type="InterPro" id="IPR011009">
    <property type="entry name" value="Kinase-like_dom_sf"/>
</dbReference>
<evidence type="ECO:0000259" key="10">
    <source>
        <dbReference type="PROSITE" id="PS51547"/>
    </source>
</evidence>
<dbReference type="GeneID" id="113519518"/>
<dbReference type="InterPro" id="IPR001263">
    <property type="entry name" value="PI3K_accessory_dom"/>
</dbReference>
<evidence type="ECO:0000259" key="7">
    <source>
        <dbReference type="PROSITE" id="PS51544"/>
    </source>
</evidence>
<evidence type="ECO:0000259" key="8">
    <source>
        <dbReference type="PROSITE" id="PS51545"/>
    </source>
</evidence>
<evidence type="ECO:0000256" key="4">
    <source>
        <dbReference type="ARBA" id="ARBA00022840"/>
    </source>
</evidence>
<dbReference type="RefSeq" id="XP_052755017.1">
    <property type="nucleotide sequence ID" value="XM_052899057.1"/>
</dbReference>
<dbReference type="InterPro" id="IPR015433">
    <property type="entry name" value="PI3/4_kinase"/>
</dbReference>
<dbReference type="SUPFAM" id="SSF56112">
    <property type="entry name" value="Protein kinase-like (PK-like)"/>
    <property type="match status" value="1"/>
</dbReference>
<evidence type="ECO:0000313" key="12">
    <source>
        <dbReference type="RefSeq" id="XP_052755017.1"/>
    </source>
</evidence>
<dbReference type="InterPro" id="IPR029071">
    <property type="entry name" value="Ubiquitin-like_domsf"/>
</dbReference>
<dbReference type="PROSITE" id="PS51546">
    <property type="entry name" value="PI3K_RBD"/>
    <property type="match status" value="1"/>
</dbReference>
<evidence type="ECO:0000256" key="2">
    <source>
        <dbReference type="ARBA" id="ARBA00022741"/>
    </source>
</evidence>
<dbReference type="Pfam" id="PF00454">
    <property type="entry name" value="PI3_PI4_kinase"/>
    <property type="match status" value="1"/>
</dbReference>
<feature type="domain" description="PI3K/PI4K catalytic" evidence="6">
    <location>
        <begin position="757"/>
        <end position="1049"/>
    </location>
</feature>
<dbReference type="Gene3D" id="2.60.40.150">
    <property type="entry name" value="C2 domain"/>
    <property type="match status" value="1"/>
</dbReference>
<dbReference type="InterPro" id="IPR000403">
    <property type="entry name" value="PI3/4_kinase_cat_dom"/>
</dbReference>
<dbReference type="PROSITE" id="PS51545">
    <property type="entry name" value="PIK_HELICAL"/>
    <property type="match status" value="1"/>
</dbReference>
<dbReference type="SMART" id="SM00145">
    <property type="entry name" value="PI3Ka"/>
    <property type="match status" value="1"/>
</dbReference>
<organism evidence="11 12">
    <name type="scientific">Galleria mellonella</name>
    <name type="common">Greater wax moth</name>
    <dbReference type="NCBI Taxonomy" id="7137"/>
    <lineage>
        <taxon>Eukaryota</taxon>
        <taxon>Metazoa</taxon>
        <taxon>Ecdysozoa</taxon>
        <taxon>Arthropoda</taxon>
        <taxon>Hexapoda</taxon>
        <taxon>Insecta</taxon>
        <taxon>Pterygota</taxon>
        <taxon>Neoptera</taxon>
        <taxon>Endopterygota</taxon>
        <taxon>Lepidoptera</taxon>
        <taxon>Glossata</taxon>
        <taxon>Ditrysia</taxon>
        <taxon>Pyraloidea</taxon>
        <taxon>Pyralidae</taxon>
        <taxon>Galleriinae</taxon>
        <taxon>Galleria</taxon>
    </lineage>
</organism>
<dbReference type="Pfam" id="PF00613">
    <property type="entry name" value="PI3Ka"/>
    <property type="match status" value="1"/>
</dbReference>
<proteinExistence type="inferred from homology"/>
<dbReference type="PROSITE" id="PS51544">
    <property type="entry name" value="PI3K_ABD"/>
    <property type="match status" value="1"/>
</dbReference>
<dbReference type="Proteomes" id="UP001652740">
    <property type="component" value="Unplaced"/>
</dbReference>
<comment type="similarity">
    <text evidence="5">Belongs to the PI3/PI4-kinase family.</text>
</comment>
<feature type="domain" description="PIK helical" evidence="8">
    <location>
        <begin position="511"/>
        <end position="689"/>
    </location>
</feature>
<dbReference type="PROSITE" id="PS00915">
    <property type="entry name" value="PI3_4_KINASE_1"/>
    <property type="match status" value="1"/>
</dbReference>
<evidence type="ECO:0000313" key="11">
    <source>
        <dbReference type="Proteomes" id="UP001652740"/>
    </source>
</evidence>
<evidence type="ECO:0000256" key="1">
    <source>
        <dbReference type="ARBA" id="ARBA00022679"/>
    </source>
</evidence>
<dbReference type="Pfam" id="PF00794">
    <property type="entry name" value="PI3K_rbd"/>
    <property type="match status" value="1"/>
</dbReference>
<name>A0ABM3MUH6_GALME</name>
<dbReference type="SUPFAM" id="SSF54236">
    <property type="entry name" value="Ubiquitin-like"/>
    <property type="match status" value="1"/>
</dbReference>
<evidence type="ECO:0000259" key="9">
    <source>
        <dbReference type="PROSITE" id="PS51546"/>
    </source>
</evidence>
<evidence type="ECO:0000256" key="3">
    <source>
        <dbReference type="ARBA" id="ARBA00022777"/>
    </source>
</evidence>
<dbReference type="InterPro" id="IPR000341">
    <property type="entry name" value="PI3K_Ras-bd_dom"/>
</dbReference>
<evidence type="ECO:0000256" key="5">
    <source>
        <dbReference type="PROSITE-ProRule" id="PRU00880"/>
    </source>
</evidence>
<dbReference type="InterPro" id="IPR035892">
    <property type="entry name" value="C2_domain_sf"/>
</dbReference>
<dbReference type="InterPro" id="IPR002420">
    <property type="entry name" value="PI3K-type_C2_dom"/>
</dbReference>
<dbReference type="PANTHER" id="PTHR10048:SF118">
    <property type="entry name" value="PI-3 KINASE"/>
    <property type="match status" value="1"/>
</dbReference>
<keyword evidence="4" id="KW-0067">ATP-binding</keyword>
<dbReference type="Pfam" id="PF02192">
    <property type="entry name" value="PI3K_p85B"/>
    <property type="match status" value="1"/>
</dbReference>
<dbReference type="SUPFAM" id="SSF49562">
    <property type="entry name" value="C2 domain (Calcium/lipid-binding domain, CaLB)"/>
    <property type="match status" value="1"/>
</dbReference>
<dbReference type="Gene3D" id="1.10.1070.11">
    <property type="entry name" value="Phosphatidylinositol 3-/4-kinase, catalytic domain"/>
    <property type="match status" value="1"/>
</dbReference>
<dbReference type="SMART" id="SM00142">
    <property type="entry name" value="PI3K_C2"/>
    <property type="match status" value="1"/>
</dbReference>
<dbReference type="InterPro" id="IPR018936">
    <property type="entry name" value="PI3/4_kinase_CS"/>
</dbReference>
<dbReference type="Gene3D" id="1.25.40.70">
    <property type="entry name" value="Phosphatidylinositol 3-kinase, accessory domain (PIK)"/>
    <property type="match status" value="1"/>
</dbReference>
<evidence type="ECO:0000259" key="6">
    <source>
        <dbReference type="PROSITE" id="PS50290"/>
    </source>
</evidence>
<accession>A0ABM3MUH6</accession>
<dbReference type="InterPro" id="IPR003113">
    <property type="entry name" value="PI3K_ABD"/>
</dbReference>
<dbReference type="InterPro" id="IPR016024">
    <property type="entry name" value="ARM-type_fold"/>
</dbReference>
<keyword evidence="3" id="KW-0418">Kinase</keyword>
<dbReference type="Gene3D" id="3.30.1010.10">
    <property type="entry name" value="Phosphatidylinositol 3-kinase Catalytic Subunit, Chain A, domain 4"/>
    <property type="match status" value="1"/>
</dbReference>